<reference evidence="2" key="1">
    <citation type="submission" date="2021-04" db="EMBL/GenBank/DDBJ databases">
        <authorList>
            <person name="Karlyshev A.V."/>
        </authorList>
    </citation>
    <scope>NUCLEOTIDE SEQUENCE</scope>
    <source>
        <strain evidence="2">LMG 29479</strain>
    </source>
</reference>
<sequence length="744" mass="81013">MATNQRRIRGRVEAPEQRSRVNLGVYASQREAAGSGGAMWALADALNGVSHIAADRAQKSNREDYDAGQLAEQEENATGALTPEASARIEASKFALRGYQEAQGLRKAEGLGRALQQRAATMEPDADFESVINEETNKLLEGAPEWQRKTLLPGIQRTVAGARDAWATQQLQELQVRQKEEIGSFLVSGIRDGSLMTPEGYQAAMAYMDEHSMIQDDERDDLFAASFGELLASGEVDPDAAVAFLSERRGDAPGLAEQPQYREGLLKAAEHGKTMRAAQAKAQAEAQRSSTMLTFDDQIERGYLDSKAVFDAERAGVLSSSDNVALHRRLDARREKLRKEAEKKAKDNFNLNAALTGDPTALALAGEGAATAVNDALKKLYTAKDTPTFARLTQRAAQNGVELRFLNNMLEAFDPKNPTSARASIEMMSDLRAQGGEAALARNLTPANYARLEQYEFLTKEMGQTPEQAYSQMAMTQPKDPIQVSAEARALLRNLDFDGPGFFSSTTTVSAGGDAEYVVPSEIKNPDVFRADLERRLPVIMQNTTLPADKALEVAIKQSSRYLRTINGYATFTKGLPEAAVPVVEETSDYIKSKLVEAGRLDDTDDLIPHELSNGRFTFFTSQGLPVTDPDTGVMVEINPRELMAARSSFNAEQVNAEAASARDERTAGLRSSAQLLGGRGGNLMLSEDLRRQASKERDAADAAKAPDLSFGQWLEGQSAPSTPQAPSRDQKAAEDFTTFIRGQ</sequence>
<feature type="compositionally biased region" description="Polar residues" evidence="1">
    <location>
        <begin position="719"/>
        <end position="728"/>
    </location>
</feature>
<proteinExistence type="predicted"/>
<protein>
    <submittedName>
        <fullName evidence="2">Uncharacterized protein</fullName>
    </submittedName>
</protein>
<dbReference type="EMBL" id="JAGQFT010000010">
    <property type="protein sequence ID" value="MBR0561439.1"/>
    <property type="molecule type" value="Genomic_DNA"/>
</dbReference>
<feature type="region of interest" description="Disordered" evidence="1">
    <location>
        <begin position="691"/>
        <end position="744"/>
    </location>
</feature>
<evidence type="ECO:0000313" key="2">
    <source>
        <dbReference type="EMBL" id="MBR0561439.1"/>
    </source>
</evidence>
<gene>
    <name evidence="2" type="ORF">KB893_02720</name>
</gene>
<organism evidence="2">
    <name type="scientific">Coralloluteibacterium stylophorae</name>
    <dbReference type="NCBI Taxonomy" id="1776034"/>
    <lineage>
        <taxon>Bacteria</taxon>
        <taxon>Pseudomonadati</taxon>
        <taxon>Pseudomonadota</taxon>
        <taxon>Gammaproteobacteria</taxon>
        <taxon>Lysobacterales</taxon>
        <taxon>Lysobacteraceae</taxon>
        <taxon>Coralloluteibacterium</taxon>
    </lineage>
</organism>
<accession>A0A8J7VR88</accession>
<feature type="compositionally biased region" description="Basic and acidic residues" evidence="1">
    <location>
        <begin position="691"/>
        <end position="702"/>
    </location>
</feature>
<name>A0A8J7VR88_9GAMM</name>
<comment type="caution">
    <text evidence="2">The sequence shown here is derived from an EMBL/GenBank/DDBJ whole genome shotgun (WGS) entry which is preliminary data.</text>
</comment>
<evidence type="ECO:0000256" key="1">
    <source>
        <dbReference type="SAM" id="MobiDB-lite"/>
    </source>
</evidence>
<dbReference type="AlphaFoldDB" id="A0A8J7VR88"/>